<evidence type="ECO:0000256" key="1">
    <source>
        <dbReference type="SAM" id="SignalP"/>
    </source>
</evidence>
<organism evidence="2 3">
    <name type="scientific">Nakamurella multipartita (strain ATCC 700099 / DSM 44233 / CIP 104796 / JCM 9543 / NBRC 105858 / Y-104)</name>
    <name type="common">Microsphaera multipartita</name>
    <dbReference type="NCBI Taxonomy" id="479431"/>
    <lineage>
        <taxon>Bacteria</taxon>
        <taxon>Bacillati</taxon>
        <taxon>Actinomycetota</taxon>
        <taxon>Actinomycetes</taxon>
        <taxon>Nakamurellales</taxon>
        <taxon>Nakamurellaceae</taxon>
        <taxon>Nakamurella</taxon>
    </lineage>
</organism>
<dbReference type="Proteomes" id="UP000002218">
    <property type="component" value="Chromosome"/>
</dbReference>
<dbReference type="KEGG" id="nml:Namu_0562"/>
<dbReference type="InParanoid" id="C8X7A9"/>
<dbReference type="HOGENOM" id="CLU_2974666_0_0_11"/>
<reference evidence="2 3" key="2">
    <citation type="journal article" date="2010" name="Stand. Genomic Sci.">
        <title>Complete genome sequence of Nakamurella multipartita type strain (Y-104).</title>
        <authorList>
            <person name="Tice H."/>
            <person name="Mayilraj S."/>
            <person name="Sims D."/>
            <person name="Lapidus A."/>
            <person name="Nolan M."/>
            <person name="Lucas S."/>
            <person name="Glavina Del Rio T."/>
            <person name="Copeland A."/>
            <person name="Cheng J.F."/>
            <person name="Meincke L."/>
            <person name="Bruce D."/>
            <person name="Goodwin L."/>
            <person name="Pitluck S."/>
            <person name="Ivanova N."/>
            <person name="Mavromatis K."/>
            <person name="Ovchinnikova G."/>
            <person name="Pati A."/>
            <person name="Chen A."/>
            <person name="Palaniappan K."/>
            <person name="Land M."/>
            <person name="Hauser L."/>
            <person name="Chang Y.J."/>
            <person name="Jeffries C.D."/>
            <person name="Detter J.C."/>
            <person name="Brettin T."/>
            <person name="Rohde M."/>
            <person name="Goker M."/>
            <person name="Bristow J."/>
            <person name="Eisen J.A."/>
            <person name="Markowitz V."/>
            <person name="Hugenholtz P."/>
            <person name="Kyrpides N.C."/>
            <person name="Klenk H.P."/>
            <person name="Chen F."/>
        </authorList>
    </citation>
    <scope>NUCLEOTIDE SEQUENCE [LARGE SCALE GENOMIC DNA]</scope>
    <source>
        <strain evidence="3">ATCC 700099 / DSM 44233 / CIP 104796 / JCM 9543 / NBRC 105858 / Y-104</strain>
    </source>
</reference>
<protein>
    <submittedName>
        <fullName evidence="2">Uncharacterized protein</fullName>
    </submittedName>
</protein>
<evidence type="ECO:0000313" key="2">
    <source>
        <dbReference type="EMBL" id="ACV76978.1"/>
    </source>
</evidence>
<evidence type="ECO:0000313" key="3">
    <source>
        <dbReference type="Proteomes" id="UP000002218"/>
    </source>
</evidence>
<keyword evidence="3" id="KW-1185">Reference proteome</keyword>
<feature type="signal peptide" evidence="1">
    <location>
        <begin position="1"/>
        <end position="27"/>
    </location>
</feature>
<dbReference type="STRING" id="479431.Namu_0562"/>
<dbReference type="AlphaFoldDB" id="C8X7A9"/>
<name>C8X7A9_NAKMY</name>
<dbReference type="EMBL" id="CP001737">
    <property type="protein sequence ID" value="ACV76978.1"/>
    <property type="molecule type" value="Genomic_DNA"/>
</dbReference>
<proteinExistence type="predicted"/>
<reference evidence="3" key="1">
    <citation type="submission" date="2009-09" db="EMBL/GenBank/DDBJ databases">
        <title>The complete genome of Nakamurella multipartita DSM 44233.</title>
        <authorList>
            <consortium name="US DOE Joint Genome Institute (JGI-PGF)"/>
            <person name="Lucas S."/>
            <person name="Copeland A."/>
            <person name="Lapidus A."/>
            <person name="Glavina del Rio T."/>
            <person name="Dalin E."/>
            <person name="Tice H."/>
            <person name="Bruce D."/>
            <person name="Goodwin L."/>
            <person name="Pitluck S."/>
            <person name="Kyrpides N."/>
            <person name="Mavromatis K."/>
            <person name="Ivanova N."/>
            <person name="Ovchinnikova G."/>
            <person name="Sims D."/>
            <person name="Meincke L."/>
            <person name="Brettin T."/>
            <person name="Detter J.C."/>
            <person name="Han C."/>
            <person name="Larimer F."/>
            <person name="Land M."/>
            <person name="Hauser L."/>
            <person name="Markowitz V."/>
            <person name="Cheng J.-F."/>
            <person name="Hugenholtz P."/>
            <person name="Woyke T."/>
            <person name="Wu D."/>
            <person name="Klenk H.-P."/>
            <person name="Eisen J.A."/>
        </authorList>
    </citation>
    <scope>NUCLEOTIDE SEQUENCE [LARGE SCALE GENOMIC DNA]</scope>
    <source>
        <strain evidence="3">ATCC 700099 / DSM 44233 / CIP 104796 / JCM 9543 / NBRC 105858 / Y-104</strain>
    </source>
</reference>
<dbReference type="RefSeq" id="WP_015745895.1">
    <property type="nucleotide sequence ID" value="NC_013235.1"/>
</dbReference>
<accession>C8X7A9</accession>
<gene>
    <name evidence="2" type="ordered locus">Namu_0562</name>
</gene>
<keyword evidence="1" id="KW-0732">Signal</keyword>
<feature type="chain" id="PRO_5002994313" evidence="1">
    <location>
        <begin position="28"/>
        <end position="58"/>
    </location>
</feature>
<sequence length="58" mass="5609" precursor="true">MNVFRKTAVAVLAAAALTGIGAGVASAAPATNLTGGQQDVRFFNASPTGCSSPGSTRA</sequence>